<dbReference type="RefSeq" id="WP_125420281.1">
    <property type="nucleotide sequence ID" value="NZ_RWIT01000005.1"/>
</dbReference>
<gene>
    <name evidence="3" type="ORF">EI291_12345</name>
</gene>
<dbReference type="OrthoDB" id="1524091at2"/>
<dbReference type="InterPro" id="IPR052893">
    <property type="entry name" value="TCS_response_regulator"/>
</dbReference>
<dbReference type="EMBL" id="RWIT01000005">
    <property type="protein sequence ID" value="RSK48500.1"/>
    <property type="molecule type" value="Genomic_DNA"/>
</dbReference>
<keyword evidence="4" id="KW-1185">Reference proteome</keyword>
<comment type="caution">
    <text evidence="3">The sequence shown here is derived from an EMBL/GenBank/DDBJ whole genome shotgun (WGS) entry which is preliminary data.</text>
</comment>
<evidence type="ECO:0000256" key="1">
    <source>
        <dbReference type="PROSITE-ProRule" id="PRU00169"/>
    </source>
</evidence>
<dbReference type="PROSITE" id="PS50110">
    <property type="entry name" value="RESPONSE_REGULATORY"/>
    <property type="match status" value="1"/>
</dbReference>
<dbReference type="InterPro" id="IPR001789">
    <property type="entry name" value="Sig_transdc_resp-reg_receiver"/>
</dbReference>
<dbReference type="Gene3D" id="3.40.50.2300">
    <property type="match status" value="1"/>
</dbReference>
<dbReference type="Proteomes" id="UP000273500">
    <property type="component" value="Unassembled WGS sequence"/>
</dbReference>
<evidence type="ECO:0000259" key="2">
    <source>
        <dbReference type="PROSITE" id="PS50110"/>
    </source>
</evidence>
<organism evidence="3 4">
    <name type="scientific">Hymenobacter rigui</name>
    <dbReference type="NCBI Taxonomy" id="334424"/>
    <lineage>
        <taxon>Bacteria</taxon>
        <taxon>Pseudomonadati</taxon>
        <taxon>Bacteroidota</taxon>
        <taxon>Cytophagia</taxon>
        <taxon>Cytophagales</taxon>
        <taxon>Hymenobacteraceae</taxon>
        <taxon>Hymenobacter</taxon>
    </lineage>
</organism>
<feature type="modified residue" description="4-aspartylphosphate" evidence="1">
    <location>
        <position position="64"/>
    </location>
</feature>
<dbReference type="PANTHER" id="PTHR44520:SF2">
    <property type="entry name" value="RESPONSE REGULATOR RCP1"/>
    <property type="match status" value="1"/>
</dbReference>
<reference evidence="3 4" key="1">
    <citation type="submission" date="2018-12" db="EMBL/GenBank/DDBJ databases">
        <authorList>
            <person name="Feng G."/>
            <person name="Zhu H."/>
        </authorList>
    </citation>
    <scope>NUCLEOTIDE SEQUENCE [LARGE SCALE GENOMIC DNA]</scope>
    <source>
        <strain evidence="3 4">KCTC 12533</strain>
    </source>
</reference>
<sequence length="140" mass="15268">MEKLSCVILVDDDDTTNHINESLIRSLGITDYIFTANDGVQALALLEQQVVVPSAAHPVLLLLDITMPTMDGMAFLEAYQHLPATSRDAIRIVVLTVNMTSANLARVDDLPVAGLASKPLTVEKMDTILQLHFQRKLADG</sequence>
<dbReference type="GO" id="GO:0000160">
    <property type="term" value="P:phosphorelay signal transduction system"/>
    <property type="evidence" value="ECO:0007669"/>
    <property type="project" value="InterPro"/>
</dbReference>
<accession>A0A3R9MRT3</accession>
<evidence type="ECO:0000313" key="3">
    <source>
        <dbReference type="EMBL" id="RSK48500.1"/>
    </source>
</evidence>
<evidence type="ECO:0000313" key="4">
    <source>
        <dbReference type="Proteomes" id="UP000273500"/>
    </source>
</evidence>
<proteinExistence type="predicted"/>
<dbReference type="SUPFAM" id="SSF52172">
    <property type="entry name" value="CheY-like"/>
    <property type="match status" value="1"/>
</dbReference>
<dbReference type="PANTHER" id="PTHR44520">
    <property type="entry name" value="RESPONSE REGULATOR RCP1-RELATED"/>
    <property type="match status" value="1"/>
</dbReference>
<dbReference type="SMART" id="SM00448">
    <property type="entry name" value="REC"/>
    <property type="match status" value="1"/>
</dbReference>
<dbReference type="InterPro" id="IPR011006">
    <property type="entry name" value="CheY-like_superfamily"/>
</dbReference>
<keyword evidence="1" id="KW-0597">Phosphoprotein</keyword>
<dbReference type="Pfam" id="PF00072">
    <property type="entry name" value="Response_reg"/>
    <property type="match status" value="1"/>
</dbReference>
<name>A0A3R9MRT3_9BACT</name>
<feature type="domain" description="Response regulatory" evidence="2">
    <location>
        <begin position="6"/>
        <end position="133"/>
    </location>
</feature>
<dbReference type="AlphaFoldDB" id="A0A3R9MRT3"/>
<protein>
    <submittedName>
        <fullName evidence="3">Response regulator</fullName>
    </submittedName>
</protein>